<dbReference type="PANTHER" id="PTHR45138">
    <property type="entry name" value="REGULATORY COMPONENTS OF SENSORY TRANSDUCTION SYSTEM"/>
    <property type="match status" value="1"/>
</dbReference>
<feature type="transmembrane region" description="Helical" evidence="3">
    <location>
        <begin position="200"/>
        <end position="223"/>
    </location>
</feature>
<keyword evidence="3" id="KW-0472">Membrane</keyword>
<feature type="transmembrane region" description="Helical" evidence="3">
    <location>
        <begin position="289"/>
        <end position="309"/>
    </location>
</feature>
<evidence type="ECO:0000256" key="3">
    <source>
        <dbReference type="SAM" id="Phobius"/>
    </source>
</evidence>
<feature type="domain" description="GGDEF" evidence="4">
    <location>
        <begin position="462"/>
        <end position="594"/>
    </location>
</feature>
<keyword evidence="3" id="KW-1133">Transmembrane helix</keyword>
<evidence type="ECO:0000313" key="5">
    <source>
        <dbReference type="EMBL" id="UTJ05487.1"/>
    </source>
</evidence>
<gene>
    <name evidence="5" type="ORF">NJU99_09440</name>
</gene>
<feature type="transmembrane region" description="Helical" evidence="3">
    <location>
        <begin position="264"/>
        <end position="283"/>
    </location>
</feature>
<dbReference type="InterPro" id="IPR000160">
    <property type="entry name" value="GGDEF_dom"/>
</dbReference>
<proteinExistence type="predicted"/>
<keyword evidence="3" id="KW-0812">Transmembrane</keyword>
<comment type="catalytic activity">
    <reaction evidence="2">
        <text>2 GTP = 3',3'-c-di-GMP + 2 diphosphate</text>
        <dbReference type="Rhea" id="RHEA:24898"/>
        <dbReference type="ChEBI" id="CHEBI:33019"/>
        <dbReference type="ChEBI" id="CHEBI:37565"/>
        <dbReference type="ChEBI" id="CHEBI:58805"/>
        <dbReference type="EC" id="2.7.7.65"/>
    </reaction>
</comment>
<dbReference type="PROSITE" id="PS50887">
    <property type="entry name" value="GGDEF"/>
    <property type="match status" value="1"/>
</dbReference>
<name>A0ABY5E1X9_9BACT</name>
<dbReference type="RefSeq" id="WP_254575668.1">
    <property type="nucleotide sequence ID" value="NZ_CP100595.1"/>
</dbReference>
<dbReference type="Pfam" id="PF07696">
    <property type="entry name" value="7TMR-DISMED2"/>
    <property type="match status" value="1"/>
</dbReference>
<keyword evidence="6" id="KW-1185">Reference proteome</keyword>
<sequence>MKIIIVFLLVISTLYSNIIIDNDIRKKDNFTLEMFYDDSKKLTIETLQNKTFKKIPSQFTFGHKRGNFWFKFTIENHSTSKDFILNFSEPYYEEMSLYKKVNNYWVEEKNGLIKPLKQRDVLNHNPSFELKIKPNQIKTFYVKSNSKLTTSGEFEIYKKKYFNSIHGYYHDNLYMFYFGILFIITIINLFIYFRLKENIYLYYSGYTFFYLLWVSAYSGLILYTPLEEYYYNFLMVTPMFIMFLILFSSEFLNVEKYLPKIYKPLNIFGYIFGVLALLIAFSFEPWFEIMNKLASVLFLVLFSVAIYILRKKNNTNTKYYLFAMSIYMITISLMSAMVNGWIENNDINRYSFLYGSIFEILFFTMFLVNRFYVFQNEKLTIQKELLELKDKNEIILEAKVQDRTNSLTIANEELNHLMQEKELLLKDLKLLAITDSMTKLYNRRYFTEVSENIVSLSRRKKELLSIIMIDIDKFKNINDTYGHQFGDDVIILLSNILIKSQRKSDIVCRYGGEEFAILLPDTSLNSAVAVAEKIRLLVESSSITLLSKKDFHFTISSGVSQVNLESENSVETALKRADNALYQAKNSGRNKVCI</sequence>
<dbReference type="Proteomes" id="UP001060012">
    <property type="component" value="Chromosome"/>
</dbReference>
<dbReference type="EMBL" id="CP100595">
    <property type="protein sequence ID" value="UTJ05487.1"/>
    <property type="molecule type" value="Genomic_DNA"/>
</dbReference>
<dbReference type="Gene3D" id="3.30.70.270">
    <property type="match status" value="1"/>
</dbReference>
<dbReference type="Pfam" id="PF07695">
    <property type="entry name" value="7TMR-DISM_7TM"/>
    <property type="match status" value="1"/>
</dbReference>
<dbReference type="InterPro" id="IPR050469">
    <property type="entry name" value="Diguanylate_Cyclase"/>
</dbReference>
<accession>A0ABY5E1X9</accession>
<dbReference type="Gene3D" id="2.60.40.2380">
    <property type="match status" value="1"/>
</dbReference>
<dbReference type="SUPFAM" id="SSF55073">
    <property type="entry name" value="Nucleotide cyclase"/>
    <property type="match status" value="1"/>
</dbReference>
<dbReference type="InterPro" id="IPR029787">
    <property type="entry name" value="Nucleotide_cyclase"/>
</dbReference>
<dbReference type="CDD" id="cd01949">
    <property type="entry name" value="GGDEF"/>
    <property type="match status" value="1"/>
</dbReference>
<feature type="transmembrane region" description="Helical" evidence="3">
    <location>
        <begin position="321"/>
        <end position="342"/>
    </location>
</feature>
<reference evidence="5" key="1">
    <citation type="submission" date="2022-07" db="EMBL/GenBank/DDBJ databases">
        <title>Arcobacter roscoffensis sp. nov., a marine bacterium isolated from coastal seawater collected from Roscoff, France.</title>
        <authorList>
            <person name="Pascual J."/>
            <person name="Lepeaux C."/>
            <person name="Methner A."/>
            <person name="Overmann J."/>
        </authorList>
    </citation>
    <scope>NUCLEOTIDE SEQUENCE</scope>
    <source>
        <strain evidence="5">ARW1-2F2</strain>
    </source>
</reference>
<dbReference type="Pfam" id="PF00990">
    <property type="entry name" value="GGDEF"/>
    <property type="match status" value="1"/>
</dbReference>
<evidence type="ECO:0000313" key="6">
    <source>
        <dbReference type="Proteomes" id="UP001060012"/>
    </source>
</evidence>
<evidence type="ECO:0000256" key="1">
    <source>
        <dbReference type="ARBA" id="ARBA00012528"/>
    </source>
</evidence>
<evidence type="ECO:0000256" key="2">
    <source>
        <dbReference type="ARBA" id="ARBA00034247"/>
    </source>
</evidence>
<feature type="transmembrane region" description="Helical" evidence="3">
    <location>
        <begin position="229"/>
        <end position="252"/>
    </location>
</feature>
<feature type="transmembrane region" description="Helical" evidence="3">
    <location>
        <begin position="174"/>
        <end position="193"/>
    </location>
</feature>
<dbReference type="SMART" id="SM00267">
    <property type="entry name" value="GGDEF"/>
    <property type="match status" value="1"/>
</dbReference>
<organism evidence="5 6">
    <name type="scientific">Arcobacter roscoffensis</name>
    <dbReference type="NCBI Taxonomy" id="2961520"/>
    <lineage>
        <taxon>Bacteria</taxon>
        <taxon>Pseudomonadati</taxon>
        <taxon>Campylobacterota</taxon>
        <taxon>Epsilonproteobacteria</taxon>
        <taxon>Campylobacterales</taxon>
        <taxon>Arcobacteraceae</taxon>
        <taxon>Arcobacter</taxon>
    </lineage>
</organism>
<dbReference type="NCBIfam" id="TIGR00254">
    <property type="entry name" value="GGDEF"/>
    <property type="match status" value="1"/>
</dbReference>
<dbReference type="InterPro" id="IPR011622">
    <property type="entry name" value="7TMR_DISM_rcpt_extracell_dom2"/>
</dbReference>
<feature type="transmembrane region" description="Helical" evidence="3">
    <location>
        <begin position="354"/>
        <end position="373"/>
    </location>
</feature>
<dbReference type="PANTHER" id="PTHR45138:SF9">
    <property type="entry name" value="DIGUANYLATE CYCLASE DGCM-RELATED"/>
    <property type="match status" value="1"/>
</dbReference>
<evidence type="ECO:0000259" key="4">
    <source>
        <dbReference type="PROSITE" id="PS50887"/>
    </source>
</evidence>
<dbReference type="EC" id="2.7.7.65" evidence="1"/>
<protein>
    <recommendedName>
        <fullName evidence="1">diguanylate cyclase</fullName>
        <ecNumber evidence="1">2.7.7.65</ecNumber>
    </recommendedName>
</protein>
<dbReference type="InterPro" id="IPR043128">
    <property type="entry name" value="Rev_trsase/Diguanyl_cyclase"/>
</dbReference>
<dbReference type="InterPro" id="IPR011623">
    <property type="entry name" value="7TMR_DISM_rcpt_extracell_dom1"/>
</dbReference>